<dbReference type="SUPFAM" id="SSF52540">
    <property type="entry name" value="P-loop containing nucleoside triphosphate hydrolases"/>
    <property type="match status" value="1"/>
</dbReference>
<comment type="caution">
    <text evidence="1">The sequence shown here is derived from an EMBL/GenBank/DDBJ whole genome shotgun (WGS) entry which is preliminary data.</text>
</comment>
<dbReference type="Gene3D" id="3.40.50.300">
    <property type="entry name" value="P-loop containing nucleotide triphosphate hydrolases"/>
    <property type="match status" value="1"/>
</dbReference>
<reference evidence="1 2" key="1">
    <citation type="submission" date="2019-02" db="EMBL/GenBank/DDBJ databases">
        <title>Sequencing the genomes of 1000 actinobacteria strains.</title>
        <authorList>
            <person name="Klenk H.-P."/>
        </authorList>
    </citation>
    <scope>NUCLEOTIDE SEQUENCE [LARGE SCALE GENOMIC DNA]</scope>
    <source>
        <strain evidence="1 2">DSM 45162</strain>
    </source>
</reference>
<dbReference type="Proteomes" id="UP000292564">
    <property type="component" value="Unassembled WGS sequence"/>
</dbReference>
<dbReference type="GO" id="GO:0016301">
    <property type="term" value="F:kinase activity"/>
    <property type="evidence" value="ECO:0007669"/>
    <property type="project" value="UniProtKB-KW"/>
</dbReference>
<dbReference type="AlphaFoldDB" id="A0A4Q7Z810"/>
<gene>
    <name evidence="1" type="ORF">EV385_6653</name>
</gene>
<dbReference type="Pfam" id="PF13671">
    <property type="entry name" value="AAA_33"/>
    <property type="match status" value="1"/>
</dbReference>
<accession>A0A4Q7Z810</accession>
<name>A0A4Q7Z810_9ACTN</name>
<keyword evidence="1" id="KW-0418">Kinase</keyword>
<dbReference type="RefSeq" id="WP_130513775.1">
    <property type="nucleotide sequence ID" value="NZ_SHKY01000002.1"/>
</dbReference>
<keyword evidence="2" id="KW-1185">Reference proteome</keyword>
<protein>
    <submittedName>
        <fullName evidence="1">Putative kinase</fullName>
    </submittedName>
</protein>
<proteinExistence type="predicted"/>
<sequence>MTTSQPAAPILVIIRGNSGTGRTTVAREVQRRYGRGCALLEQDHLRRIVLREHDSSKISPVAPAFIAATAANLLRLGYHVVLEGIMYRDRYSEALAQLIDTHSGTSSVFYLHAPFDETARRHQNRADTVTFTAQQMREWYVQRDVLGVGGERIIDETSSLEQTITTILHTSGLAAAPPATPCPTYCPRCAAPSGGTG</sequence>
<dbReference type="OrthoDB" id="9781848at2"/>
<dbReference type="EMBL" id="SHKY01000002">
    <property type="protein sequence ID" value="RZU46578.1"/>
    <property type="molecule type" value="Genomic_DNA"/>
</dbReference>
<evidence type="ECO:0000313" key="1">
    <source>
        <dbReference type="EMBL" id="RZU46578.1"/>
    </source>
</evidence>
<evidence type="ECO:0000313" key="2">
    <source>
        <dbReference type="Proteomes" id="UP000292564"/>
    </source>
</evidence>
<organism evidence="1 2">
    <name type="scientific">Krasilnikovia cinnamomea</name>
    <dbReference type="NCBI Taxonomy" id="349313"/>
    <lineage>
        <taxon>Bacteria</taxon>
        <taxon>Bacillati</taxon>
        <taxon>Actinomycetota</taxon>
        <taxon>Actinomycetes</taxon>
        <taxon>Micromonosporales</taxon>
        <taxon>Micromonosporaceae</taxon>
        <taxon>Krasilnikovia</taxon>
    </lineage>
</organism>
<keyword evidence="1" id="KW-0808">Transferase</keyword>
<dbReference type="InterPro" id="IPR027417">
    <property type="entry name" value="P-loop_NTPase"/>
</dbReference>